<accession>A0A9J6CY17</accession>
<dbReference type="InterPro" id="IPR007252">
    <property type="entry name" value="Nup84/Nup107"/>
</dbReference>
<dbReference type="AlphaFoldDB" id="A0A9J6CY17"/>
<dbReference type="PANTHER" id="PTHR13003:SF2">
    <property type="entry name" value="NUCLEAR PORE COMPLEX PROTEIN NUP107"/>
    <property type="match status" value="1"/>
</dbReference>
<evidence type="ECO:0000256" key="6">
    <source>
        <dbReference type="ARBA" id="ARBA00023132"/>
    </source>
</evidence>
<organism evidence="9 10">
    <name type="scientific">Rhipicephalus microplus</name>
    <name type="common">Cattle tick</name>
    <name type="synonym">Boophilus microplus</name>
    <dbReference type="NCBI Taxonomy" id="6941"/>
    <lineage>
        <taxon>Eukaryota</taxon>
        <taxon>Metazoa</taxon>
        <taxon>Ecdysozoa</taxon>
        <taxon>Arthropoda</taxon>
        <taxon>Chelicerata</taxon>
        <taxon>Arachnida</taxon>
        <taxon>Acari</taxon>
        <taxon>Parasitiformes</taxon>
        <taxon>Ixodida</taxon>
        <taxon>Ixodoidea</taxon>
        <taxon>Ixodidae</taxon>
        <taxon>Rhipicephalinae</taxon>
        <taxon>Rhipicephalus</taxon>
        <taxon>Boophilus</taxon>
    </lineage>
</organism>
<gene>
    <name evidence="9" type="ORF">HPB51_028173</name>
</gene>
<evidence type="ECO:0000313" key="9">
    <source>
        <dbReference type="EMBL" id="KAH7955227.1"/>
    </source>
</evidence>
<dbReference type="VEuPathDB" id="VectorBase:LOC119177782"/>
<evidence type="ECO:0000256" key="8">
    <source>
        <dbReference type="RuleBase" id="RU365072"/>
    </source>
</evidence>
<keyword evidence="6 8" id="KW-0906">Nuclear pore complex</keyword>
<comment type="caution">
    <text evidence="9">The sequence shown here is derived from an EMBL/GenBank/DDBJ whole genome shotgun (WGS) entry which is preliminary data.</text>
</comment>
<comment type="function">
    <text evidence="8">Functions as a component of the nuclear pore complex (NPC).</text>
</comment>
<keyword evidence="5 8" id="KW-0811">Translocation</keyword>
<keyword evidence="10" id="KW-1185">Reference proteome</keyword>
<evidence type="ECO:0000256" key="5">
    <source>
        <dbReference type="ARBA" id="ARBA00023010"/>
    </source>
</evidence>
<evidence type="ECO:0000256" key="7">
    <source>
        <dbReference type="ARBA" id="ARBA00023242"/>
    </source>
</evidence>
<evidence type="ECO:0000256" key="3">
    <source>
        <dbReference type="ARBA" id="ARBA00022816"/>
    </source>
</evidence>
<dbReference type="GO" id="GO:0031080">
    <property type="term" value="C:nuclear pore outer ring"/>
    <property type="evidence" value="ECO:0007669"/>
    <property type="project" value="TreeGrafter"/>
</dbReference>
<dbReference type="Proteomes" id="UP000821866">
    <property type="component" value="Unassembled WGS sequence"/>
</dbReference>
<evidence type="ECO:0000256" key="1">
    <source>
        <dbReference type="ARBA" id="ARBA00009510"/>
    </source>
</evidence>
<name>A0A9J6CY17_RHIMP</name>
<evidence type="ECO:0000256" key="4">
    <source>
        <dbReference type="ARBA" id="ARBA00022927"/>
    </source>
</evidence>
<dbReference type="GO" id="GO:0006606">
    <property type="term" value="P:protein import into nucleus"/>
    <property type="evidence" value="ECO:0007669"/>
    <property type="project" value="TreeGrafter"/>
</dbReference>
<comment type="similarity">
    <text evidence="1 8">Belongs to the nucleoporin Nup84/Nup107 family.</text>
</comment>
<dbReference type="GO" id="GO:0006406">
    <property type="term" value="P:mRNA export from nucleus"/>
    <property type="evidence" value="ECO:0007669"/>
    <property type="project" value="TreeGrafter"/>
</dbReference>
<reference evidence="9" key="1">
    <citation type="journal article" date="2020" name="Cell">
        <title>Large-Scale Comparative Analyses of Tick Genomes Elucidate Their Genetic Diversity and Vector Capacities.</title>
        <authorList>
            <consortium name="Tick Genome and Microbiome Consortium (TIGMIC)"/>
            <person name="Jia N."/>
            <person name="Wang J."/>
            <person name="Shi W."/>
            <person name="Du L."/>
            <person name="Sun Y."/>
            <person name="Zhan W."/>
            <person name="Jiang J.F."/>
            <person name="Wang Q."/>
            <person name="Zhang B."/>
            <person name="Ji P."/>
            <person name="Bell-Sakyi L."/>
            <person name="Cui X.M."/>
            <person name="Yuan T.T."/>
            <person name="Jiang B.G."/>
            <person name="Yang W.F."/>
            <person name="Lam T.T."/>
            <person name="Chang Q.C."/>
            <person name="Ding S.J."/>
            <person name="Wang X.J."/>
            <person name="Zhu J.G."/>
            <person name="Ruan X.D."/>
            <person name="Zhao L."/>
            <person name="Wei J.T."/>
            <person name="Ye R.Z."/>
            <person name="Que T.C."/>
            <person name="Du C.H."/>
            <person name="Zhou Y.H."/>
            <person name="Cheng J.X."/>
            <person name="Dai P.F."/>
            <person name="Guo W.B."/>
            <person name="Han X.H."/>
            <person name="Huang E.J."/>
            <person name="Li L.F."/>
            <person name="Wei W."/>
            <person name="Gao Y.C."/>
            <person name="Liu J.Z."/>
            <person name="Shao H.Z."/>
            <person name="Wang X."/>
            <person name="Wang C.C."/>
            <person name="Yang T.C."/>
            <person name="Huo Q.B."/>
            <person name="Li W."/>
            <person name="Chen H.Y."/>
            <person name="Chen S.E."/>
            <person name="Zhou L.G."/>
            <person name="Ni X.B."/>
            <person name="Tian J.H."/>
            <person name="Sheng Y."/>
            <person name="Liu T."/>
            <person name="Pan Y.S."/>
            <person name="Xia L.Y."/>
            <person name="Li J."/>
            <person name="Zhao F."/>
            <person name="Cao W.C."/>
        </authorList>
    </citation>
    <scope>NUCLEOTIDE SEQUENCE</scope>
    <source>
        <strain evidence="9">Rmic-2018</strain>
    </source>
</reference>
<dbReference type="Pfam" id="PF04121">
    <property type="entry name" value="Nup84_Nup100"/>
    <property type="match status" value="1"/>
</dbReference>
<dbReference type="EMBL" id="JABSTU010004841">
    <property type="protein sequence ID" value="KAH7955227.1"/>
    <property type="molecule type" value="Genomic_DNA"/>
</dbReference>
<dbReference type="GO" id="GO:0017056">
    <property type="term" value="F:structural constituent of nuclear pore"/>
    <property type="evidence" value="ECO:0007669"/>
    <property type="project" value="UniProtKB-UniRule"/>
</dbReference>
<keyword evidence="3" id="KW-0509">mRNA transport</keyword>
<protein>
    <recommendedName>
        <fullName evidence="8">Nuclear pore complex protein</fullName>
    </recommendedName>
</protein>
<dbReference type="PANTHER" id="PTHR13003">
    <property type="entry name" value="NUP107-RELATED"/>
    <property type="match status" value="1"/>
</dbReference>
<comment type="subcellular location">
    <subcellularLocation>
        <location evidence="8">Nucleus</location>
        <location evidence="8">Nuclear pore complex</location>
    </subcellularLocation>
    <subcellularLocation>
        <location evidence="8">Nucleus membrane</location>
    </subcellularLocation>
</comment>
<sequence>MEDFTTPDGRRPLRGTGNVNANFEAADMTAFNASLMLVIEHPTAVATAGIYTDFMEAYNAHTSSKDVVTLVEKYASLCDSYINKVMKLTESTVSRKAEPAWLEAMPCQTLLIEERNTWKLTGALLRDHLKADEFMEERGNRTMFVDGSREGSDRKIVEALMTRDSFTRQAQLVVDWLESCAAHERGMGDDDDRLQYFAGGRRTLKNSLHHVQS</sequence>
<keyword evidence="4" id="KW-0653">Protein transport</keyword>
<evidence type="ECO:0000313" key="10">
    <source>
        <dbReference type="Proteomes" id="UP000821866"/>
    </source>
</evidence>
<dbReference type="GO" id="GO:0000973">
    <property type="term" value="P:post-transcriptional tethering of RNA polymerase II gene DNA at nuclear periphery"/>
    <property type="evidence" value="ECO:0007669"/>
    <property type="project" value="TreeGrafter"/>
</dbReference>
<dbReference type="GO" id="GO:0031965">
    <property type="term" value="C:nuclear membrane"/>
    <property type="evidence" value="ECO:0007669"/>
    <property type="project" value="UniProtKB-SubCell"/>
</dbReference>
<keyword evidence="8" id="KW-0472">Membrane</keyword>
<proteinExistence type="inferred from homology"/>
<keyword evidence="2 8" id="KW-0813">Transport</keyword>
<reference evidence="9" key="2">
    <citation type="submission" date="2021-09" db="EMBL/GenBank/DDBJ databases">
        <authorList>
            <person name="Jia N."/>
            <person name="Wang J."/>
            <person name="Shi W."/>
            <person name="Du L."/>
            <person name="Sun Y."/>
            <person name="Zhan W."/>
            <person name="Jiang J."/>
            <person name="Wang Q."/>
            <person name="Zhang B."/>
            <person name="Ji P."/>
            <person name="Sakyi L.B."/>
            <person name="Cui X."/>
            <person name="Yuan T."/>
            <person name="Jiang B."/>
            <person name="Yang W."/>
            <person name="Lam T.T.-Y."/>
            <person name="Chang Q."/>
            <person name="Ding S."/>
            <person name="Wang X."/>
            <person name="Zhu J."/>
            <person name="Ruan X."/>
            <person name="Zhao L."/>
            <person name="Wei J."/>
            <person name="Que T."/>
            <person name="Du C."/>
            <person name="Cheng J."/>
            <person name="Dai P."/>
            <person name="Han X."/>
            <person name="Huang E."/>
            <person name="Gao Y."/>
            <person name="Liu J."/>
            <person name="Shao H."/>
            <person name="Ye R."/>
            <person name="Li L."/>
            <person name="Wei W."/>
            <person name="Wang X."/>
            <person name="Wang C."/>
            <person name="Huo Q."/>
            <person name="Li W."/>
            <person name="Guo W."/>
            <person name="Chen H."/>
            <person name="Chen S."/>
            <person name="Zhou L."/>
            <person name="Zhou L."/>
            <person name="Ni X."/>
            <person name="Tian J."/>
            <person name="Zhou Y."/>
            <person name="Sheng Y."/>
            <person name="Liu T."/>
            <person name="Pan Y."/>
            <person name="Xia L."/>
            <person name="Li J."/>
            <person name="Zhao F."/>
            <person name="Cao W."/>
        </authorList>
    </citation>
    <scope>NUCLEOTIDE SEQUENCE</scope>
    <source>
        <strain evidence="9">Rmic-2018</strain>
        <tissue evidence="9">Larvae</tissue>
    </source>
</reference>
<evidence type="ECO:0000256" key="2">
    <source>
        <dbReference type="ARBA" id="ARBA00022448"/>
    </source>
</evidence>
<keyword evidence="7 8" id="KW-0539">Nucleus</keyword>
<comment type="subunit">
    <text evidence="8">Part of the nuclear pore complex (NPC).</text>
</comment>